<keyword evidence="6 11" id="KW-0472">Membrane</keyword>
<dbReference type="InterPro" id="IPR000276">
    <property type="entry name" value="GPCR_Rhodpsn"/>
</dbReference>
<dbReference type="Pfam" id="PF00001">
    <property type="entry name" value="7tm_1"/>
    <property type="match status" value="1"/>
</dbReference>
<name>A0ABY7DHE6_MYAAR</name>
<dbReference type="InterPro" id="IPR017452">
    <property type="entry name" value="GPCR_Rhodpsn_7TM"/>
</dbReference>
<protein>
    <submittedName>
        <fullName evidence="13">GALR2-like protein</fullName>
    </submittedName>
</protein>
<dbReference type="Gene3D" id="1.20.1070.10">
    <property type="entry name" value="Rhodopsin 7-helix transmembrane proteins"/>
    <property type="match status" value="1"/>
</dbReference>
<evidence type="ECO:0000256" key="1">
    <source>
        <dbReference type="ARBA" id="ARBA00004651"/>
    </source>
</evidence>
<keyword evidence="10" id="KW-0807">Transducer</keyword>
<feature type="transmembrane region" description="Helical" evidence="11">
    <location>
        <begin position="167"/>
        <end position="192"/>
    </location>
</feature>
<evidence type="ECO:0000256" key="6">
    <source>
        <dbReference type="ARBA" id="ARBA00023136"/>
    </source>
</evidence>
<proteinExistence type="predicted"/>
<reference evidence="13" key="1">
    <citation type="submission" date="2022-11" db="EMBL/GenBank/DDBJ databases">
        <title>Centuries of genome instability and evolution in soft-shell clam transmissible cancer (bioRxiv).</title>
        <authorList>
            <person name="Hart S.F.M."/>
            <person name="Yonemitsu M.A."/>
            <person name="Giersch R.M."/>
            <person name="Beal B.F."/>
            <person name="Arriagada G."/>
            <person name="Davis B.W."/>
            <person name="Ostrander E.A."/>
            <person name="Goff S.P."/>
            <person name="Metzger M.J."/>
        </authorList>
    </citation>
    <scope>NUCLEOTIDE SEQUENCE</scope>
    <source>
        <strain evidence="13">MELC-2E11</strain>
        <tissue evidence="13">Siphon/mantle</tissue>
    </source>
</reference>
<evidence type="ECO:0000256" key="2">
    <source>
        <dbReference type="ARBA" id="ARBA00022475"/>
    </source>
</evidence>
<dbReference type="PRINTS" id="PR00237">
    <property type="entry name" value="GPCRRHODOPSN"/>
</dbReference>
<comment type="subcellular location">
    <subcellularLocation>
        <location evidence="1">Cell membrane</location>
        <topology evidence="1">Multi-pass membrane protein</topology>
    </subcellularLocation>
</comment>
<gene>
    <name evidence="13" type="ORF">MAR_006901</name>
</gene>
<evidence type="ECO:0000256" key="8">
    <source>
        <dbReference type="ARBA" id="ARBA00023170"/>
    </source>
</evidence>
<keyword evidence="8" id="KW-0675">Receptor</keyword>
<keyword evidence="7" id="KW-1015">Disulfide bond</keyword>
<feature type="transmembrane region" description="Helical" evidence="11">
    <location>
        <begin position="73"/>
        <end position="95"/>
    </location>
</feature>
<evidence type="ECO:0000256" key="11">
    <source>
        <dbReference type="SAM" id="Phobius"/>
    </source>
</evidence>
<feature type="transmembrane region" description="Helical" evidence="11">
    <location>
        <begin position="133"/>
        <end position="155"/>
    </location>
</feature>
<dbReference type="PANTHER" id="PTHR45695">
    <property type="entry name" value="LEUCOKININ RECEPTOR-RELATED"/>
    <property type="match status" value="1"/>
</dbReference>
<evidence type="ECO:0000313" key="14">
    <source>
        <dbReference type="Proteomes" id="UP001164746"/>
    </source>
</evidence>
<keyword evidence="5" id="KW-0297">G-protein coupled receptor</keyword>
<evidence type="ECO:0000256" key="5">
    <source>
        <dbReference type="ARBA" id="ARBA00023040"/>
    </source>
</evidence>
<keyword evidence="14" id="KW-1185">Reference proteome</keyword>
<dbReference type="EMBL" id="CP111012">
    <property type="protein sequence ID" value="WAQ94430.1"/>
    <property type="molecule type" value="Genomic_DNA"/>
</dbReference>
<evidence type="ECO:0000256" key="7">
    <source>
        <dbReference type="ARBA" id="ARBA00023157"/>
    </source>
</evidence>
<accession>A0ABY7DHE6</accession>
<dbReference type="Proteomes" id="UP001164746">
    <property type="component" value="Chromosome 1"/>
</dbReference>
<evidence type="ECO:0000256" key="9">
    <source>
        <dbReference type="ARBA" id="ARBA00023180"/>
    </source>
</evidence>
<evidence type="ECO:0000256" key="10">
    <source>
        <dbReference type="ARBA" id="ARBA00023224"/>
    </source>
</evidence>
<dbReference type="PANTHER" id="PTHR45695:SF23">
    <property type="entry name" value="GALANIN-LIKE G-PROTEIN COUPLED RECEPTOR NPR-9"/>
    <property type="match status" value="1"/>
</dbReference>
<keyword evidence="2" id="KW-1003">Cell membrane</keyword>
<feature type="domain" description="G-protein coupled receptors family 1 profile" evidence="12">
    <location>
        <begin position="1"/>
        <end position="189"/>
    </location>
</feature>
<evidence type="ECO:0000313" key="13">
    <source>
        <dbReference type="EMBL" id="WAQ94430.1"/>
    </source>
</evidence>
<dbReference type="SUPFAM" id="SSF81321">
    <property type="entry name" value="Family A G protein-coupled receptor-like"/>
    <property type="match status" value="1"/>
</dbReference>
<keyword evidence="4 11" id="KW-1133">Transmembrane helix</keyword>
<evidence type="ECO:0000259" key="12">
    <source>
        <dbReference type="PROSITE" id="PS50262"/>
    </source>
</evidence>
<dbReference type="PROSITE" id="PS50262">
    <property type="entry name" value="G_PROTEIN_RECEP_F1_2"/>
    <property type="match status" value="1"/>
</dbReference>
<feature type="transmembrane region" description="Helical" evidence="11">
    <location>
        <begin position="24"/>
        <end position="47"/>
    </location>
</feature>
<evidence type="ECO:0000256" key="3">
    <source>
        <dbReference type="ARBA" id="ARBA00022692"/>
    </source>
</evidence>
<keyword evidence="3 11" id="KW-0812">Transmembrane</keyword>
<keyword evidence="9" id="KW-0325">Glycoprotein</keyword>
<organism evidence="13 14">
    <name type="scientific">Mya arenaria</name>
    <name type="common">Soft-shell clam</name>
    <dbReference type="NCBI Taxonomy" id="6604"/>
    <lineage>
        <taxon>Eukaryota</taxon>
        <taxon>Metazoa</taxon>
        <taxon>Spiralia</taxon>
        <taxon>Lophotrochozoa</taxon>
        <taxon>Mollusca</taxon>
        <taxon>Bivalvia</taxon>
        <taxon>Autobranchia</taxon>
        <taxon>Heteroconchia</taxon>
        <taxon>Euheterodonta</taxon>
        <taxon>Imparidentia</taxon>
        <taxon>Neoheterodontei</taxon>
        <taxon>Myida</taxon>
        <taxon>Myoidea</taxon>
        <taxon>Myidae</taxon>
        <taxon>Mya</taxon>
    </lineage>
</organism>
<sequence>MAMIDRYCAIVYAIKSRNWRTTTALMVVCMIVWLVSIIISLPFAIYFRTTVQIGGHIYCEDIWPEPKQVYGKASITLVVLATYVVPLTVIIYCYAKILQTLWRNKMAHGTQSNGIMSKKTQLQDKRRKRVTKLVASVVIVFAVSWLPIHILNIWFKYDPLFPRTPTMYVMKIVSHTLSYSNSCVNPFVYAFLSDGFRKAFRKTFPSIANRYRICGGPVDDCVTQVGLVDRTEHNSKSTMTTVLNNHQEERKLMQTDL</sequence>
<evidence type="ECO:0000256" key="4">
    <source>
        <dbReference type="ARBA" id="ARBA00022989"/>
    </source>
</evidence>